<evidence type="ECO:0000256" key="1">
    <source>
        <dbReference type="SAM" id="SignalP"/>
    </source>
</evidence>
<dbReference type="Pfam" id="PF02368">
    <property type="entry name" value="Big_2"/>
    <property type="match status" value="1"/>
</dbReference>
<dbReference type="InterPro" id="IPR003343">
    <property type="entry name" value="Big_2"/>
</dbReference>
<dbReference type="SUPFAM" id="SSF49373">
    <property type="entry name" value="Invasin/intimin cell-adhesion fragments"/>
    <property type="match status" value="1"/>
</dbReference>
<proteinExistence type="predicted"/>
<evidence type="ECO:0000259" key="2">
    <source>
        <dbReference type="SMART" id="SM00635"/>
    </source>
</evidence>
<dbReference type="Gene3D" id="2.60.40.1080">
    <property type="match status" value="1"/>
</dbReference>
<dbReference type="PROSITE" id="PS51257">
    <property type="entry name" value="PROKAR_LIPOPROTEIN"/>
    <property type="match status" value="1"/>
</dbReference>
<keyword evidence="4" id="KW-1185">Reference proteome</keyword>
<evidence type="ECO:0000313" key="3">
    <source>
        <dbReference type="EMBL" id="MBC5642931.1"/>
    </source>
</evidence>
<keyword evidence="1" id="KW-0732">Signal</keyword>
<dbReference type="Proteomes" id="UP000644010">
    <property type="component" value="Unassembled WGS sequence"/>
</dbReference>
<feature type="domain" description="BIG2" evidence="2">
    <location>
        <begin position="33"/>
        <end position="109"/>
    </location>
</feature>
<dbReference type="EMBL" id="JACOOI010000007">
    <property type="protein sequence ID" value="MBC5642931.1"/>
    <property type="molecule type" value="Genomic_DNA"/>
</dbReference>
<accession>A0ABR7DZJ0</accession>
<reference evidence="3 4" key="1">
    <citation type="submission" date="2020-08" db="EMBL/GenBank/DDBJ databases">
        <title>Genome public.</title>
        <authorList>
            <person name="Liu C."/>
            <person name="Sun Q."/>
        </authorList>
    </citation>
    <scope>NUCLEOTIDE SEQUENCE [LARGE SCALE GENOMIC DNA]</scope>
    <source>
        <strain evidence="3 4">BX2</strain>
    </source>
</reference>
<organism evidence="3 4">
    <name type="scientific">Parabacteroides segnis</name>
    <dbReference type="NCBI Taxonomy" id="2763058"/>
    <lineage>
        <taxon>Bacteria</taxon>
        <taxon>Pseudomonadati</taxon>
        <taxon>Bacteroidota</taxon>
        <taxon>Bacteroidia</taxon>
        <taxon>Bacteroidales</taxon>
        <taxon>Tannerellaceae</taxon>
        <taxon>Parabacteroides</taxon>
    </lineage>
</organism>
<name>A0ABR7DZJ0_9BACT</name>
<dbReference type="InterPro" id="IPR008964">
    <property type="entry name" value="Invasin/intimin_cell_adhesion"/>
</dbReference>
<feature type="signal peptide" evidence="1">
    <location>
        <begin position="1"/>
        <end position="24"/>
    </location>
</feature>
<feature type="chain" id="PRO_5046541172" evidence="1">
    <location>
        <begin position="25"/>
        <end position="507"/>
    </location>
</feature>
<dbReference type="SMART" id="SM00635">
    <property type="entry name" value="BID_2"/>
    <property type="match status" value="1"/>
</dbReference>
<gene>
    <name evidence="3" type="ORF">H8S77_08525</name>
</gene>
<dbReference type="RefSeq" id="WP_186959059.1">
    <property type="nucleotide sequence ID" value="NZ_JACOOI010000007.1"/>
</dbReference>
<comment type="caution">
    <text evidence="3">The sequence shown here is derived from an EMBL/GenBank/DDBJ whole genome shotgun (WGS) entry which is preliminary data.</text>
</comment>
<evidence type="ECO:0000313" key="4">
    <source>
        <dbReference type="Proteomes" id="UP000644010"/>
    </source>
</evidence>
<protein>
    <submittedName>
        <fullName evidence="3">Ig domain-containing protein</fullName>
    </submittedName>
</protein>
<sequence length="507" mass="55501">MKKFKFALLAFMTALISFAFTACSDDDEVKDVPVTAVTVSPTTLALKTGTTGTLTATVAPENATVTTVSWTSSDDKIATVDKGVVTAVAEGTATITVKTDDGAFTATCAVTVSSDAPAFDESKYHFDLFLTVGKHGGMSSKNTTIVHSINKLTADAGTITVKREGAELEEYSMETISKGKYYYQIPSTNDRFVKYQIKDNKVVTVAERPFKTNTYKVRSYTHAWIDDNTLVIMSTNGDKTKVLWTKLKADDMSIIAEGELSITVPKGYNTLSTSGILTYREADNKLFYFYYGKIVSTTPVGAPNEPKFRTAVIDPATMEVEQSLVSPVNSEMAGSAYGELMQDCVMYDEAGNLYLAAFTEEGDMEKGMLLRINAGKFEFDASYNGYKDADGKLMTVQYLGNNKALAYGRHDASGTKIDSYSHYYSIIDLTTGEKTRLGYNGKELAYSGGRFSQRSVLFNEKAYFGVNTEADANAIIYIYDTKTGTVEKGAEVAGEFYFDMIRVVEND</sequence>
<dbReference type="SUPFAM" id="SSF82171">
    <property type="entry name" value="DPP6 N-terminal domain-like"/>
    <property type="match status" value="1"/>
</dbReference>